<dbReference type="GO" id="GO:0004089">
    <property type="term" value="F:carbonate dehydratase activity"/>
    <property type="evidence" value="ECO:0007669"/>
    <property type="project" value="InterPro"/>
</dbReference>
<keyword evidence="4" id="KW-1185">Reference proteome</keyword>
<evidence type="ECO:0000313" key="4">
    <source>
        <dbReference type="Proteomes" id="UP000321497"/>
    </source>
</evidence>
<accession>A0A5C6Z4G1</accession>
<gene>
    <name evidence="3" type="ORF">ESU54_03525</name>
</gene>
<reference evidence="3 4" key="1">
    <citation type="submission" date="2019-08" db="EMBL/GenBank/DDBJ databases">
        <title>Genome of Aequorivita antarctica SW49 (type strain).</title>
        <authorList>
            <person name="Bowman J.P."/>
        </authorList>
    </citation>
    <scope>NUCLEOTIDE SEQUENCE [LARGE SCALE GENOMIC DNA]</scope>
    <source>
        <strain evidence="3 4">SW49</strain>
    </source>
</reference>
<comment type="similarity">
    <text evidence="1">Belongs to the beta-class carbonic anhydrase family.</text>
</comment>
<name>A0A5C6Z4G1_9FLAO</name>
<keyword evidence="2" id="KW-0862">Zinc</keyword>
<dbReference type="AlphaFoldDB" id="A0A5C6Z4G1"/>
<feature type="binding site" evidence="2">
    <location>
        <position position="156"/>
    </location>
    <ligand>
        <name>Zn(2+)</name>
        <dbReference type="ChEBI" id="CHEBI:29105"/>
    </ligand>
</feature>
<dbReference type="Gene3D" id="3.40.1050.10">
    <property type="entry name" value="Carbonic anhydrase"/>
    <property type="match status" value="1"/>
</dbReference>
<dbReference type="PROSITE" id="PS51257">
    <property type="entry name" value="PROKAR_LIPOPROTEIN"/>
    <property type="match status" value="1"/>
</dbReference>
<dbReference type="Pfam" id="PF00484">
    <property type="entry name" value="Pro_CA"/>
    <property type="match status" value="1"/>
</dbReference>
<evidence type="ECO:0000256" key="1">
    <source>
        <dbReference type="ARBA" id="ARBA00006217"/>
    </source>
</evidence>
<dbReference type="SUPFAM" id="SSF53056">
    <property type="entry name" value="beta-carbonic anhydrase, cab"/>
    <property type="match status" value="1"/>
</dbReference>
<feature type="binding site" evidence="2">
    <location>
        <position position="103"/>
    </location>
    <ligand>
        <name>Zn(2+)</name>
        <dbReference type="ChEBI" id="CHEBI:29105"/>
    </ligand>
</feature>
<proteinExistence type="inferred from homology"/>
<dbReference type="SMART" id="SM00947">
    <property type="entry name" value="Pro_CA"/>
    <property type="match status" value="1"/>
</dbReference>
<dbReference type="OrthoDB" id="9797527at2"/>
<dbReference type="NCBIfam" id="NF011765">
    <property type="entry name" value="PRK15219.1"/>
    <property type="match status" value="1"/>
</dbReference>
<evidence type="ECO:0000313" key="3">
    <source>
        <dbReference type="EMBL" id="TXD74334.1"/>
    </source>
</evidence>
<dbReference type="InterPro" id="IPR001765">
    <property type="entry name" value="Carbonic_anhydrase"/>
</dbReference>
<comment type="cofactor">
    <cofactor evidence="2">
        <name>Zn(2+)</name>
        <dbReference type="ChEBI" id="CHEBI:29105"/>
    </cofactor>
    <text evidence="2">Binds 1 zinc ion per subunit.</text>
</comment>
<dbReference type="EMBL" id="VORT01000002">
    <property type="protein sequence ID" value="TXD74334.1"/>
    <property type="molecule type" value="Genomic_DNA"/>
</dbReference>
<protein>
    <submittedName>
        <fullName evidence="3">Carbonic anhydrase</fullName>
    </submittedName>
</protein>
<dbReference type="PANTHER" id="PTHR11002">
    <property type="entry name" value="CARBONIC ANHYDRASE"/>
    <property type="match status" value="1"/>
</dbReference>
<evidence type="ECO:0000256" key="2">
    <source>
        <dbReference type="PIRSR" id="PIRSR601765-1"/>
    </source>
</evidence>
<dbReference type="CDD" id="cd03378">
    <property type="entry name" value="beta_CA_cladeC"/>
    <property type="match status" value="1"/>
</dbReference>
<organism evidence="3 4">
    <name type="scientific">Aequorivita antarctica</name>
    <dbReference type="NCBI Taxonomy" id="153266"/>
    <lineage>
        <taxon>Bacteria</taxon>
        <taxon>Pseudomonadati</taxon>
        <taxon>Bacteroidota</taxon>
        <taxon>Flavobacteriia</taxon>
        <taxon>Flavobacteriales</taxon>
        <taxon>Flavobacteriaceae</taxon>
        <taxon>Aequorivita</taxon>
    </lineage>
</organism>
<dbReference type="Proteomes" id="UP000321497">
    <property type="component" value="Unassembled WGS sequence"/>
</dbReference>
<dbReference type="GO" id="GO:0008270">
    <property type="term" value="F:zinc ion binding"/>
    <property type="evidence" value="ECO:0007669"/>
    <property type="project" value="InterPro"/>
</dbReference>
<dbReference type="PANTHER" id="PTHR11002:SF79">
    <property type="entry name" value="CARBONIC ANHYDRASE 2"/>
    <property type="match status" value="1"/>
</dbReference>
<feature type="binding site" evidence="2">
    <location>
        <position position="159"/>
    </location>
    <ligand>
        <name>Zn(2+)</name>
        <dbReference type="ChEBI" id="CHEBI:29105"/>
    </ligand>
</feature>
<sequence>MNSTLKISVIAFAFLAFTACKQEQKSEKPEAPQEVIVEEVTDGGVEEVMTKEEQSLLTPDGVIQSFKEGNERFASNNLTPRNKSKQVINSAGGQYPEAVILSCLDSRVPVEKVFDRGIGDLFVARVAGNFSNEDMLGSMEYGCKVSGAKLILVMGHHSCGAIRAAVDDVKLGNITAMLQKIKPAIAMVDYKGEKNSSNAEYVELVCESNVHNTIANIRKNSPILKEMEDNGEIKIVGAIYDVENGKVAWFD</sequence>
<feature type="binding site" evidence="2">
    <location>
        <position position="105"/>
    </location>
    <ligand>
        <name>Zn(2+)</name>
        <dbReference type="ChEBI" id="CHEBI:29105"/>
    </ligand>
</feature>
<dbReference type="InterPro" id="IPR036874">
    <property type="entry name" value="Carbonic_anhydrase_sf"/>
</dbReference>
<dbReference type="RefSeq" id="WP_111843763.1">
    <property type="nucleotide sequence ID" value="NZ_UEGI01000003.1"/>
</dbReference>
<keyword evidence="2" id="KW-0479">Metal-binding</keyword>
<comment type="caution">
    <text evidence="3">The sequence shown here is derived from an EMBL/GenBank/DDBJ whole genome shotgun (WGS) entry which is preliminary data.</text>
</comment>